<comment type="caution">
    <text evidence="1">The sequence shown here is derived from an EMBL/GenBank/DDBJ whole genome shotgun (WGS) entry which is preliminary data.</text>
</comment>
<proteinExistence type="predicted"/>
<evidence type="ECO:0000313" key="1">
    <source>
        <dbReference type="EMBL" id="MPN26963.1"/>
    </source>
</evidence>
<name>A0A645GTJ6_9ZZZZ</name>
<reference evidence="1" key="1">
    <citation type="submission" date="2019-08" db="EMBL/GenBank/DDBJ databases">
        <authorList>
            <person name="Kucharzyk K."/>
            <person name="Murdoch R.W."/>
            <person name="Higgins S."/>
            <person name="Loffler F."/>
        </authorList>
    </citation>
    <scope>NUCLEOTIDE SEQUENCE</scope>
</reference>
<organism evidence="1">
    <name type="scientific">bioreactor metagenome</name>
    <dbReference type="NCBI Taxonomy" id="1076179"/>
    <lineage>
        <taxon>unclassified sequences</taxon>
        <taxon>metagenomes</taxon>
        <taxon>ecological metagenomes</taxon>
    </lineage>
</organism>
<dbReference type="EMBL" id="VSSQ01076685">
    <property type="protein sequence ID" value="MPN26963.1"/>
    <property type="molecule type" value="Genomic_DNA"/>
</dbReference>
<gene>
    <name evidence="1" type="ORF">SDC9_174389</name>
</gene>
<sequence length="88" mass="10562">MERELKVTRKTISVFLQTENPDAYKAEKERRKKETEERTKKIKKTWADENSEKVLQCQINCQAKKLGITPEAYEIYLFQRPTLKDELR</sequence>
<protein>
    <submittedName>
        <fullName evidence="1">Uncharacterized protein</fullName>
    </submittedName>
</protein>
<dbReference type="AlphaFoldDB" id="A0A645GTJ6"/>
<accession>A0A645GTJ6</accession>